<keyword evidence="4" id="KW-0378">Hydrolase</keyword>
<organism evidence="8">
    <name type="scientific">Ditylum brightwellii</name>
    <dbReference type="NCBI Taxonomy" id="49249"/>
    <lineage>
        <taxon>Eukaryota</taxon>
        <taxon>Sar</taxon>
        <taxon>Stramenopiles</taxon>
        <taxon>Ochrophyta</taxon>
        <taxon>Bacillariophyta</taxon>
        <taxon>Mediophyceae</taxon>
        <taxon>Lithodesmiophycidae</taxon>
        <taxon>Lithodesmiales</taxon>
        <taxon>Lithodesmiaceae</taxon>
        <taxon>Ditylum</taxon>
    </lineage>
</organism>
<dbReference type="PROSITE" id="PS00134">
    <property type="entry name" value="TRYPSIN_HIS"/>
    <property type="match status" value="1"/>
</dbReference>
<dbReference type="PROSITE" id="PS00135">
    <property type="entry name" value="TRYPSIN_SER"/>
    <property type="match status" value="1"/>
</dbReference>
<evidence type="ECO:0000256" key="3">
    <source>
        <dbReference type="ARBA" id="ARBA00023157"/>
    </source>
</evidence>
<dbReference type="InterPro" id="IPR033116">
    <property type="entry name" value="TRYPSIN_SER"/>
</dbReference>
<evidence type="ECO:0000256" key="2">
    <source>
        <dbReference type="ARBA" id="ARBA00023026"/>
    </source>
</evidence>
<keyword evidence="6" id="KW-0732">Signal</keyword>
<dbReference type="SUPFAM" id="SSF50494">
    <property type="entry name" value="Trypsin-like serine proteases"/>
    <property type="match status" value="1"/>
</dbReference>
<dbReference type="GO" id="GO:0006508">
    <property type="term" value="P:proteolysis"/>
    <property type="evidence" value="ECO:0007669"/>
    <property type="project" value="UniProtKB-KW"/>
</dbReference>
<dbReference type="InterPro" id="IPR043504">
    <property type="entry name" value="Peptidase_S1_PA_chymotrypsin"/>
</dbReference>
<dbReference type="Gene3D" id="2.40.10.10">
    <property type="entry name" value="Trypsin-like serine proteases"/>
    <property type="match status" value="1"/>
</dbReference>
<proteinExistence type="inferred from homology"/>
<feature type="region of interest" description="Disordered" evidence="5">
    <location>
        <begin position="47"/>
        <end position="90"/>
    </location>
</feature>
<comment type="similarity">
    <text evidence="1">Belongs to the peptidase S1 family.</text>
</comment>
<dbReference type="PRINTS" id="PR00722">
    <property type="entry name" value="CHYMOTRYPSIN"/>
</dbReference>
<dbReference type="SMART" id="SM00020">
    <property type="entry name" value="Tryp_SPc"/>
    <property type="match status" value="1"/>
</dbReference>
<feature type="chain" id="PRO_5030689471" description="Peptidase S1 domain-containing protein" evidence="6">
    <location>
        <begin position="26"/>
        <end position="392"/>
    </location>
</feature>
<name>A0A7S4V846_9STRA</name>
<dbReference type="Pfam" id="PF00089">
    <property type="entry name" value="Trypsin"/>
    <property type="match status" value="1"/>
</dbReference>
<dbReference type="EMBL" id="HBNS01002698">
    <property type="protein sequence ID" value="CAE4582288.1"/>
    <property type="molecule type" value="Transcribed_RNA"/>
</dbReference>
<dbReference type="PROSITE" id="PS50240">
    <property type="entry name" value="TRYPSIN_DOM"/>
    <property type="match status" value="1"/>
</dbReference>
<dbReference type="InterPro" id="IPR009003">
    <property type="entry name" value="Peptidase_S1_PA"/>
</dbReference>
<protein>
    <recommendedName>
        <fullName evidence="7">Peptidase S1 domain-containing protein</fullName>
    </recommendedName>
</protein>
<gene>
    <name evidence="8" type="ORF">DBRI00130_LOCUS2169</name>
</gene>
<keyword evidence="3" id="KW-1015">Disulfide bond</keyword>
<evidence type="ECO:0000256" key="6">
    <source>
        <dbReference type="SAM" id="SignalP"/>
    </source>
</evidence>
<dbReference type="InterPro" id="IPR018114">
    <property type="entry name" value="TRYPSIN_HIS"/>
</dbReference>
<dbReference type="InterPro" id="IPR050430">
    <property type="entry name" value="Peptidase_S1"/>
</dbReference>
<evidence type="ECO:0000313" key="8">
    <source>
        <dbReference type="EMBL" id="CAE4582288.1"/>
    </source>
</evidence>
<dbReference type="InterPro" id="IPR001254">
    <property type="entry name" value="Trypsin_dom"/>
</dbReference>
<keyword evidence="2" id="KW-0843">Virulence</keyword>
<dbReference type="AlphaFoldDB" id="A0A7S4V846"/>
<feature type="domain" description="Peptidase S1" evidence="7">
    <location>
        <begin position="97"/>
        <end position="314"/>
    </location>
</feature>
<evidence type="ECO:0000256" key="1">
    <source>
        <dbReference type="ARBA" id="ARBA00007664"/>
    </source>
</evidence>
<evidence type="ECO:0000256" key="5">
    <source>
        <dbReference type="SAM" id="MobiDB-lite"/>
    </source>
</evidence>
<keyword evidence="4" id="KW-0720">Serine protease</keyword>
<accession>A0A7S4V846</accession>
<feature type="signal peptide" evidence="6">
    <location>
        <begin position="1"/>
        <end position="25"/>
    </location>
</feature>
<sequence length="392" mass="42540">MGKMTRFIFWKTLLMVLLLPAQSIGARNNGLRGISATKIVDEGPNSHVLSPIPYPPLERGVEVPADDEDSEDSGRSRSRHGGHKSSTHGQISAEKRIINGVSAAGEFIYFTLMFKGQFRKCGGTLIEEEWVLTAAHCEITSGYTAKIGAYDASSTKTEEIAVDICFKHPKYKWPQYDYTLCRLKKPSVMPTVRIAAANYEPLQGENLTVIGMGVTDAGSYSVANNLLKAEVKYHKKEDCKKRYTVFREDSMLCAGGGKTDACQGDSGGPLLYSDGGEFVQIGIVSWGRGCGEEGNPGVYADVTEQREWIDKTICGEAKNSVGSMCQTADLMEKLSTTALISTSPSMTPSTLSINKISSSPTVAPLIVPIPPKERDSEDPQFDLSALMLTGMP</sequence>
<dbReference type="GO" id="GO:0004252">
    <property type="term" value="F:serine-type endopeptidase activity"/>
    <property type="evidence" value="ECO:0007669"/>
    <property type="project" value="InterPro"/>
</dbReference>
<keyword evidence="4" id="KW-0645">Protease</keyword>
<dbReference type="CDD" id="cd00190">
    <property type="entry name" value="Tryp_SPc"/>
    <property type="match status" value="1"/>
</dbReference>
<evidence type="ECO:0000259" key="7">
    <source>
        <dbReference type="PROSITE" id="PS50240"/>
    </source>
</evidence>
<reference evidence="8" key="1">
    <citation type="submission" date="2021-01" db="EMBL/GenBank/DDBJ databases">
        <authorList>
            <person name="Corre E."/>
            <person name="Pelletier E."/>
            <person name="Niang G."/>
            <person name="Scheremetjew M."/>
            <person name="Finn R."/>
            <person name="Kale V."/>
            <person name="Holt S."/>
            <person name="Cochrane G."/>
            <person name="Meng A."/>
            <person name="Brown T."/>
            <person name="Cohen L."/>
        </authorList>
    </citation>
    <scope>NUCLEOTIDE SEQUENCE</scope>
    <source>
        <strain evidence="8">GSO104</strain>
    </source>
</reference>
<dbReference type="PANTHER" id="PTHR24276:SF91">
    <property type="entry name" value="AT26814P-RELATED"/>
    <property type="match status" value="1"/>
</dbReference>
<dbReference type="FunFam" id="2.40.10.10:FF:000002">
    <property type="entry name" value="Transmembrane protease serine"/>
    <property type="match status" value="1"/>
</dbReference>
<dbReference type="PANTHER" id="PTHR24276">
    <property type="entry name" value="POLYSERASE-RELATED"/>
    <property type="match status" value="1"/>
</dbReference>
<feature type="compositionally biased region" description="Basic residues" evidence="5">
    <location>
        <begin position="76"/>
        <end position="86"/>
    </location>
</feature>
<dbReference type="InterPro" id="IPR001314">
    <property type="entry name" value="Peptidase_S1A"/>
</dbReference>
<evidence type="ECO:0000256" key="4">
    <source>
        <dbReference type="RuleBase" id="RU363034"/>
    </source>
</evidence>